<gene>
    <name evidence="10" type="ORF">A4A58_04715</name>
</gene>
<feature type="region of interest" description="Disordered" evidence="8">
    <location>
        <begin position="71"/>
        <end position="92"/>
    </location>
</feature>
<dbReference type="PANTHER" id="PTHR36699">
    <property type="entry name" value="LD-TRANSPEPTIDASE"/>
    <property type="match status" value="1"/>
</dbReference>
<evidence type="ECO:0000256" key="8">
    <source>
        <dbReference type="SAM" id="MobiDB-lite"/>
    </source>
</evidence>
<dbReference type="GO" id="GO:0008360">
    <property type="term" value="P:regulation of cell shape"/>
    <property type="evidence" value="ECO:0007669"/>
    <property type="project" value="UniProtKB-UniRule"/>
</dbReference>
<evidence type="ECO:0000313" key="10">
    <source>
        <dbReference type="EMBL" id="KZD25701.1"/>
    </source>
</evidence>
<keyword evidence="6 7" id="KW-0961">Cell wall biogenesis/degradation</keyword>
<evidence type="ECO:0000256" key="4">
    <source>
        <dbReference type="ARBA" id="ARBA00022960"/>
    </source>
</evidence>
<dbReference type="STRING" id="943830.A4A58_04715"/>
<evidence type="ECO:0000256" key="6">
    <source>
        <dbReference type="ARBA" id="ARBA00023316"/>
    </source>
</evidence>
<dbReference type="Pfam" id="PF03734">
    <property type="entry name" value="YkuD"/>
    <property type="match status" value="1"/>
</dbReference>
<keyword evidence="11" id="KW-1185">Reference proteome</keyword>
<dbReference type="CDD" id="cd16913">
    <property type="entry name" value="YkuD_like"/>
    <property type="match status" value="1"/>
</dbReference>
<keyword evidence="5 7" id="KW-0573">Peptidoglycan synthesis</keyword>
<dbReference type="GO" id="GO:0009252">
    <property type="term" value="P:peptidoglycan biosynthetic process"/>
    <property type="evidence" value="ECO:0007669"/>
    <property type="project" value="UniProtKB-UniPathway"/>
</dbReference>
<name>A0A161R8B5_9BRAD</name>
<keyword evidence="3" id="KW-0808">Transferase</keyword>
<comment type="similarity">
    <text evidence="2">Belongs to the YkuD family.</text>
</comment>
<evidence type="ECO:0000256" key="5">
    <source>
        <dbReference type="ARBA" id="ARBA00022984"/>
    </source>
</evidence>
<feature type="active site" description="Proton donor/acceptor" evidence="7">
    <location>
        <position position="134"/>
    </location>
</feature>
<comment type="caution">
    <text evidence="10">The sequence shown here is derived from an EMBL/GenBank/DDBJ whole genome shotgun (WGS) entry which is preliminary data.</text>
</comment>
<evidence type="ECO:0000259" key="9">
    <source>
        <dbReference type="PROSITE" id="PS52029"/>
    </source>
</evidence>
<dbReference type="EMBL" id="LVYV01000001">
    <property type="protein sequence ID" value="KZD25701.1"/>
    <property type="molecule type" value="Genomic_DNA"/>
</dbReference>
<dbReference type="Proteomes" id="UP000076574">
    <property type="component" value="Unassembled WGS sequence"/>
</dbReference>
<reference evidence="10 11" key="1">
    <citation type="submission" date="2016-03" db="EMBL/GenBank/DDBJ databases">
        <title>Microsymbionts genomes from the relict species Vavilovia formosa (Stev.) Fed.</title>
        <authorList>
            <person name="Kopat V."/>
            <person name="Chirak E."/>
            <person name="Kimeklis A."/>
            <person name="Andronov E."/>
        </authorList>
    </citation>
    <scope>NUCLEOTIDE SEQUENCE [LARGE SCALE GENOMIC DNA]</scope>
    <source>
        <strain evidence="10 11">Vaf07</strain>
    </source>
</reference>
<dbReference type="GO" id="GO:0004180">
    <property type="term" value="F:carboxypeptidase activity"/>
    <property type="evidence" value="ECO:0007669"/>
    <property type="project" value="UniProtKB-ARBA"/>
</dbReference>
<sequence length="181" mass="19801">MIVRRPVIIAGAVVLLGFAAYTGWEFLQLGRTVPPLASAEVRATSIVVDKQTRRITLLRNGEALKSYEMSLGGNPVGHKQQEGDSRTPEGNYAVDSKNPRSRFHLAMHLSYPNASDLDGARRRGVSAGGDIMIHGLPNGLGWLSDWHLRRDWTDGCIAVTNAEIEEIWAMVDIGTGVQIKP</sequence>
<dbReference type="Gene3D" id="2.40.440.10">
    <property type="entry name" value="L,D-transpeptidase catalytic domain-like"/>
    <property type="match status" value="1"/>
</dbReference>
<dbReference type="GO" id="GO:0016740">
    <property type="term" value="F:transferase activity"/>
    <property type="evidence" value="ECO:0007669"/>
    <property type="project" value="UniProtKB-KW"/>
</dbReference>
<protein>
    <recommendedName>
        <fullName evidence="9">L,D-TPase catalytic domain-containing protein</fullName>
    </recommendedName>
</protein>
<accession>A0A161R8B5</accession>
<organism evidence="10 11">
    <name type="scientific">Tardiphaga robiniae</name>
    <dbReference type="NCBI Taxonomy" id="943830"/>
    <lineage>
        <taxon>Bacteria</taxon>
        <taxon>Pseudomonadati</taxon>
        <taxon>Pseudomonadota</taxon>
        <taxon>Alphaproteobacteria</taxon>
        <taxon>Hyphomicrobiales</taxon>
        <taxon>Nitrobacteraceae</taxon>
        <taxon>Tardiphaga</taxon>
    </lineage>
</organism>
<dbReference type="AlphaFoldDB" id="A0A161R8B5"/>
<comment type="pathway">
    <text evidence="1 7">Cell wall biogenesis; peptidoglycan biosynthesis.</text>
</comment>
<evidence type="ECO:0000313" key="11">
    <source>
        <dbReference type="Proteomes" id="UP000076574"/>
    </source>
</evidence>
<evidence type="ECO:0000256" key="2">
    <source>
        <dbReference type="ARBA" id="ARBA00005992"/>
    </source>
</evidence>
<feature type="active site" description="Nucleophile" evidence="7">
    <location>
        <position position="156"/>
    </location>
</feature>
<dbReference type="InterPro" id="IPR005490">
    <property type="entry name" value="LD_TPept_cat_dom"/>
</dbReference>
<dbReference type="SUPFAM" id="SSF141523">
    <property type="entry name" value="L,D-transpeptidase catalytic domain-like"/>
    <property type="match status" value="1"/>
</dbReference>
<dbReference type="PANTHER" id="PTHR36699:SF1">
    <property type="entry name" value="L,D-TRANSPEPTIDASE YAFK-RELATED"/>
    <property type="match status" value="1"/>
</dbReference>
<dbReference type="GO" id="GO:0071555">
    <property type="term" value="P:cell wall organization"/>
    <property type="evidence" value="ECO:0007669"/>
    <property type="project" value="UniProtKB-UniRule"/>
</dbReference>
<dbReference type="UniPathway" id="UPA00219"/>
<evidence type="ECO:0000256" key="1">
    <source>
        <dbReference type="ARBA" id="ARBA00004752"/>
    </source>
</evidence>
<proteinExistence type="inferred from homology"/>
<keyword evidence="4 7" id="KW-0133">Cell shape</keyword>
<evidence type="ECO:0000256" key="7">
    <source>
        <dbReference type="PROSITE-ProRule" id="PRU01373"/>
    </source>
</evidence>
<evidence type="ECO:0000256" key="3">
    <source>
        <dbReference type="ARBA" id="ARBA00022679"/>
    </source>
</evidence>
<dbReference type="PROSITE" id="PS52029">
    <property type="entry name" value="LD_TPASE"/>
    <property type="match status" value="1"/>
</dbReference>
<dbReference type="InterPro" id="IPR038063">
    <property type="entry name" value="Transpep_catalytic_dom"/>
</dbReference>
<dbReference type="OrthoDB" id="9809748at2"/>
<feature type="domain" description="L,D-TPase catalytic" evidence="9">
    <location>
        <begin position="44"/>
        <end position="180"/>
    </location>
</feature>